<evidence type="ECO:0000313" key="2">
    <source>
        <dbReference type="EMBL" id="SFV55977.1"/>
    </source>
</evidence>
<dbReference type="AlphaFoldDB" id="A0A1W1BR74"/>
<organism evidence="2">
    <name type="scientific">hydrothermal vent metagenome</name>
    <dbReference type="NCBI Taxonomy" id="652676"/>
    <lineage>
        <taxon>unclassified sequences</taxon>
        <taxon>metagenomes</taxon>
        <taxon>ecological metagenomes</taxon>
    </lineage>
</organism>
<proteinExistence type="predicted"/>
<accession>A0A1W1BR74</accession>
<dbReference type="PANTHER" id="PTHR45663">
    <property type="entry name" value="GEO12009P1"/>
    <property type="match status" value="1"/>
</dbReference>
<dbReference type="Gene3D" id="3.40.30.10">
    <property type="entry name" value="Glutaredoxin"/>
    <property type="match status" value="1"/>
</dbReference>
<dbReference type="InterPro" id="IPR036249">
    <property type="entry name" value="Thioredoxin-like_sf"/>
</dbReference>
<protein>
    <submittedName>
        <fullName evidence="2">Thioredoxin-like</fullName>
    </submittedName>
</protein>
<dbReference type="EMBL" id="FPHF01000031">
    <property type="protein sequence ID" value="SFV55977.1"/>
    <property type="molecule type" value="Genomic_DNA"/>
</dbReference>
<dbReference type="PANTHER" id="PTHR45663:SF11">
    <property type="entry name" value="GEO12009P1"/>
    <property type="match status" value="1"/>
</dbReference>
<evidence type="ECO:0000259" key="1">
    <source>
        <dbReference type="PROSITE" id="PS51352"/>
    </source>
</evidence>
<dbReference type="Pfam" id="PF00085">
    <property type="entry name" value="Thioredoxin"/>
    <property type="match status" value="1"/>
</dbReference>
<reference evidence="2" key="1">
    <citation type="submission" date="2016-10" db="EMBL/GenBank/DDBJ databases">
        <authorList>
            <person name="de Groot N.N."/>
        </authorList>
    </citation>
    <scope>NUCLEOTIDE SEQUENCE</scope>
</reference>
<dbReference type="CDD" id="cd02947">
    <property type="entry name" value="TRX_family"/>
    <property type="match status" value="1"/>
</dbReference>
<sequence>MQTIENINNTIKENLAVMVYFSAPTCNVCHALKPKLLEELDKNFPTFKVESVDISVEEDIAPHFGVYAIPTVLIFLDGKEFVRKSRNMSVHELLEEIRRPYSIMTS</sequence>
<gene>
    <name evidence="2" type="ORF">MNB_SM-4-269</name>
</gene>
<dbReference type="SUPFAM" id="SSF52833">
    <property type="entry name" value="Thioredoxin-like"/>
    <property type="match status" value="1"/>
</dbReference>
<dbReference type="InterPro" id="IPR013766">
    <property type="entry name" value="Thioredoxin_domain"/>
</dbReference>
<dbReference type="GO" id="GO:0005737">
    <property type="term" value="C:cytoplasm"/>
    <property type="evidence" value="ECO:0007669"/>
    <property type="project" value="TreeGrafter"/>
</dbReference>
<feature type="domain" description="Thioredoxin" evidence="1">
    <location>
        <begin position="1"/>
        <end position="102"/>
    </location>
</feature>
<dbReference type="PROSITE" id="PS51352">
    <property type="entry name" value="THIOREDOXIN_2"/>
    <property type="match status" value="1"/>
</dbReference>
<name>A0A1W1BR74_9ZZZZ</name>
<dbReference type="GO" id="GO:0015035">
    <property type="term" value="F:protein-disulfide reductase activity"/>
    <property type="evidence" value="ECO:0007669"/>
    <property type="project" value="TreeGrafter"/>
</dbReference>